<evidence type="ECO:0000256" key="4">
    <source>
        <dbReference type="ARBA" id="ARBA00023143"/>
    </source>
</evidence>
<evidence type="ECO:0000313" key="9">
    <source>
        <dbReference type="Proteomes" id="UP000671913"/>
    </source>
</evidence>
<proteinExistence type="inferred from homology"/>
<evidence type="ECO:0000313" key="8">
    <source>
        <dbReference type="EMBL" id="QSZ28385.1"/>
    </source>
</evidence>
<keyword evidence="8" id="KW-0282">Flagellum</keyword>
<gene>
    <name evidence="8" type="primary">flgB</name>
    <name evidence="8" type="ORF">ACETAC_06780</name>
</gene>
<evidence type="ECO:0000256" key="1">
    <source>
        <dbReference type="ARBA" id="ARBA00004117"/>
    </source>
</evidence>
<accession>A0A975AXN9</accession>
<sequence length="124" mass="13762">MEKALDAAMLKNNVIANNIANVDTVGFKKSEVRFDEILKDSIYNQKLQGLITNSKHIPIGVPSLNDIKPQVIKDNNTSMRLDGNNVDIDAEMSNLAKNQLYYNAIVQRVNGELTSIMTAVKDGR</sequence>
<dbReference type="InterPro" id="IPR001444">
    <property type="entry name" value="Flag_bb_rod_N"/>
</dbReference>
<dbReference type="PIRSF" id="PIRSF002889">
    <property type="entry name" value="Rod_FlgB"/>
    <property type="match status" value="1"/>
</dbReference>
<organism evidence="8 9">
    <name type="scientific">Aceticella autotrophica</name>
    <dbReference type="NCBI Taxonomy" id="2755338"/>
    <lineage>
        <taxon>Bacteria</taxon>
        <taxon>Bacillati</taxon>
        <taxon>Bacillota</taxon>
        <taxon>Clostridia</taxon>
        <taxon>Thermoanaerobacterales</taxon>
        <taxon>Thermoanaerobacteraceae</taxon>
        <taxon>Aceticella</taxon>
    </lineage>
</organism>
<comment type="subunit">
    <text evidence="6">The basal body constitutes a major portion of the flagellar organelle and consists of a number of rings mounted on a central rod.</text>
</comment>
<evidence type="ECO:0000256" key="3">
    <source>
        <dbReference type="ARBA" id="ARBA00014376"/>
    </source>
</evidence>
<dbReference type="GO" id="GO:0030694">
    <property type="term" value="C:bacterial-type flagellum basal body, rod"/>
    <property type="evidence" value="ECO:0007669"/>
    <property type="project" value="InterPro"/>
</dbReference>
<dbReference type="InterPro" id="IPR019776">
    <property type="entry name" value="Flagellar_basal_body_rod_CS"/>
</dbReference>
<evidence type="ECO:0000256" key="6">
    <source>
        <dbReference type="PIRNR" id="PIRNR002889"/>
    </source>
</evidence>
<protein>
    <recommendedName>
        <fullName evidence="3 6">Flagellar basal body rod protein FlgB</fullName>
    </recommendedName>
</protein>
<dbReference type="Pfam" id="PF00460">
    <property type="entry name" value="Flg_bb_rod"/>
    <property type="match status" value="1"/>
</dbReference>
<keyword evidence="9" id="KW-1185">Reference proteome</keyword>
<feature type="domain" description="Flagellar basal body rod protein N-terminal" evidence="7">
    <location>
        <begin position="4"/>
        <end position="28"/>
    </location>
</feature>
<evidence type="ECO:0000259" key="7">
    <source>
        <dbReference type="Pfam" id="PF00460"/>
    </source>
</evidence>
<keyword evidence="8" id="KW-0969">Cilium</keyword>
<name>A0A975AXN9_9THEO</name>
<dbReference type="PANTHER" id="PTHR30435">
    <property type="entry name" value="FLAGELLAR PROTEIN"/>
    <property type="match status" value="1"/>
</dbReference>
<comment type="subcellular location">
    <subcellularLocation>
        <location evidence="1 6">Bacterial flagellum basal body</location>
    </subcellularLocation>
</comment>
<dbReference type="InterPro" id="IPR006300">
    <property type="entry name" value="FlgB"/>
</dbReference>
<reference evidence="8" key="1">
    <citation type="submission" date="2020-08" db="EMBL/GenBank/DDBJ databases">
        <title>Genomic insights into the carbon and energy metabolism of the first obligate autotrophic acetogenic bacterium Aceticella autotrophica gen. nov., sp. nov.</title>
        <authorList>
            <person name="Toshchakov S.V."/>
            <person name="Elcheninov A.G."/>
            <person name="Kublanov I.V."/>
            <person name="Frolov E.N."/>
            <person name="Lebedinsky A.V."/>
        </authorList>
    </citation>
    <scope>NUCLEOTIDE SEQUENCE</scope>
    <source>
        <strain evidence="8">3443-3Ac</strain>
    </source>
</reference>
<keyword evidence="8" id="KW-0966">Cell projection</keyword>
<dbReference type="Proteomes" id="UP000671913">
    <property type="component" value="Chromosome"/>
</dbReference>
<evidence type="ECO:0000256" key="2">
    <source>
        <dbReference type="ARBA" id="ARBA00009677"/>
    </source>
</evidence>
<comment type="function">
    <text evidence="5 6">Structural component of flagellum, the bacterial motility apparatus. Part of the rod structure of flagellar basal body.</text>
</comment>
<comment type="similarity">
    <text evidence="2 6">Belongs to the flagella basal body rod proteins family.</text>
</comment>
<dbReference type="EMBL" id="CP060096">
    <property type="protein sequence ID" value="QSZ28385.1"/>
    <property type="molecule type" value="Genomic_DNA"/>
</dbReference>
<dbReference type="GO" id="GO:0071978">
    <property type="term" value="P:bacterial-type flagellum-dependent swarming motility"/>
    <property type="evidence" value="ECO:0007669"/>
    <property type="project" value="TreeGrafter"/>
</dbReference>
<dbReference type="KEGG" id="aaut:ACETAC_06780"/>
<dbReference type="PROSITE" id="PS00588">
    <property type="entry name" value="FLAGELLA_BB_ROD"/>
    <property type="match status" value="1"/>
</dbReference>
<evidence type="ECO:0000256" key="5">
    <source>
        <dbReference type="ARBA" id="ARBA00024934"/>
    </source>
</evidence>
<keyword evidence="4 6" id="KW-0975">Bacterial flagellum</keyword>
<dbReference type="NCBIfam" id="TIGR01396">
    <property type="entry name" value="FlgB"/>
    <property type="match status" value="1"/>
</dbReference>
<dbReference type="PANTHER" id="PTHR30435:SF12">
    <property type="entry name" value="FLAGELLAR BASAL BODY ROD PROTEIN FLGB"/>
    <property type="match status" value="1"/>
</dbReference>
<dbReference type="AlphaFoldDB" id="A0A975AXN9"/>